<feature type="transmembrane region" description="Helical" evidence="11">
    <location>
        <begin position="287"/>
        <end position="307"/>
    </location>
</feature>
<keyword evidence="6" id="KW-0547">Nucleotide-binding</keyword>
<dbReference type="CDD" id="cd18548">
    <property type="entry name" value="ABC_6TM_Tm287_like"/>
    <property type="match status" value="1"/>
</dbReference>
<dbReference type="Pfam" id="PF00005">
    <property type="entry name" value="ABC_tran"/>
    <property type="match status" value="1"/>
</dbReference>
<dbReference type="AlphaFoldDB" id="A0A1Y2SZD9"/>
<dbReference type="STRING" id="1160091.B9T39_02720"/>
<evidence type="ECO:0000256" key="11">
    <source>
        <dbReference type="SAM" id="Phobius"/>
    </source>
</evidence>
<evidence type="ECO:0000256" key="1">
    <source>
        <dbReference type="ARBA" id="ARBA00004429"/>
    </source>
</evidence>
<comment type="caution">
    <text evidence="14">The sequence shown here is derived from an EMBL/GenBank/DDBJ whole genome shotgun (WGS) entry which is preliminary data.</text>
</comment>
<feature type="transmembrane region" description="Helical" evidence="11">
    <location>
        <begin position="206"/>
        <end position="230"/>
    </location>
</feature>
<evidence type="ECO:0000313" key="14">
    <source>
        <dbReference type="EMBL" id="OTA29536.1"/>
    </source>
</evidence>
<comment type="similarity">
    <text evidence="10">Belongs to the ABC transporter superfamily. Siderophore-Fe(3+) uptake transporter (SIUT) (TC 3.A.1.21) family.</text>
</comment>
<sequence>MAHSNTHTPADSRENLDARERAALDQAELAMRHLEENNGYGDGDGSTRDYLVLFKSLREYKAAAIATPIFVGLEAVFEVLIPTMMAFLIDDGLTKQDISAVWKWGGILLAVSLASLTFGIIAGRTAARAATGLSRNLRHDMFEKVQNFSFTNIDRFSSGSLVTRLTTDITNVQNSFQMLIRVAFRAPLMVIFAWFFTFRTSPSISLVYLILIPVVGGTLIAIAASVHPIFVRVFRIYDRLNSNVEENLHGVRVVKSFTREEHENTKFTYISQAIYNFFVKAEMRLTFFNPVLTGAIYVAMLVLSWMASQQIVASGNNAALGLTTGDFTSLITYTLQIMMALMMVSFVFIMIIISRASASRIAAVLTEESTVTTPENALTKVADGSIRFKDVSFRYSEGSEKDVLSHIDISIPSGSTVGIVGGTGSAKSSLVQLIPRLYDATEGSVRVGGRDVRNYDLDVLRNEVGMVLQKNILFSGTIAENLRWGNPSATDEEIRHAAKLACADEFIDQFPDGYESRVEQGGSNFSGGQKQRLCIARALLKKPKVLILDDSTSAVDTKTDASIRTAFAQEIPDTTKIIIAQRISSVEHADQIIVMDNGHILDHGTHEQLMETCEEYRSIAQSQAKGGAIDE</sequence>
<dbReference type="InterPro" id="IPR003439">
    <property type="entry name" value="ABC_transporter-like_ATP-bd"/>
</dbReference>
<dbReference type="Gene3D" id="3.40.50.300">
    <property type="entry name" value="P-loop containing nucleotide triphosphate hydrolases"/>
    <property type="match status" value="1"/>
</dbReference>
<dbReference type="InterPro" id="IPR017871">
    <property type="entry name" value="ABC_transporter-like_CS"/>
</dbReference>
<feature type="domain" description="ABC transmembrane type-1" evidence="13">
    <location>
        <begin position="69"/>
        <end position="351"/>
    </location>
</feature>
<dbReference type="GO" id="GO:0015421">
    <property type="term" value="F:ABC-type oligopeptide transporter activity"/>
    <property type="evidence" value="ECO:0007669"/>
    <property type="project" value="TreeGrafter"/>
</dbReference>
<dbReference type="InterPro" id="IPR011527">
    <property type="entry name" value="ABC1_TM_dom"/>
</dbReference>
<keyword evidence="4" id="KW-0997">Cell inner membrane</keyword>
<comment type="subcellular location">
    <subcellularLocation>
        <location evidence="1">Cell inner membrane</location>
        <topology evidence="1">Multi-pass membrane protein</topology>
    </subcellularLocation>
</comment>
<dbReference type="InterPro" id="IPR036640">
    <property type="entry name" value="ABC1_TM_sf"/>
</dbReference>
<dbReference type="GO" id="GO:0016887">
    <property type="term" value="F:ATP hydrolysis activity"/>
    <property type="evidence" value="ECO:0007669"/>
    <property type="project" value="InterPro"/>
</dbReference>
<name>A0A1Y2SZD9_9BIFI</name>
<evidence type="ECO:0000256" key="2">
    <source>
        <dbReference type="ARBA" id="ARBA00022448"/>
    </source>
</evidence>
<dbReference type="GO" id="GO:0005524">
    <property type="term" value="F:ATP binding"/>
    <property type="evidence" value="ECO:0007669"/>
    <property type="project" value="UniProtKB-KW"/>
</dbReference>
<dbReference type="PANTHER" id="PTHR43394:SF1">
    <property type="entry name" value="ATP-BINDING CASSETTE SUB-FAMILY B MEMBER 10, MITOCHONDRIAL"/>
    <property type="match status" value="1"/>
</dbReference>
<evidence type="ECO:0000256" key="8">
    <source>
        <dbReference type="ARBA" id="ARBA00022989"/>
    </source>
</evidence>
<evidence type="ECO:0000259" key="12">
    <source>
        <dbReference type="PROSITE" id="PS50893"/>
    </source>
</evidence>
<dbReference type="PANTHER" id="PTHR43394">
    <property type="entry name" value="ATP-DEPENDENT PERMEASE MDL1, MITOCHONDRIAL"/>
    <property type="match status" value="1"/>
</dbReference>
<dbReference type="PROSITE" id="PS50893">
    <property type="entry name" value="ABC_TRANSPORTER_2"/>
    <property type="match status" value="1"/>
</dbReference>
<gene>
    <name evidence="14" type="ORF">B9T39_02720</name>
</gene>
<dbReference type="PROSITE" id="PS50929">
    <property type="entry name" value="ABC_TM1F"/>
    <property type="match status" value="1"/>
</dbReference>
<dbReference type="OrthoDB" id="9806127at2"/>
<keyword evidence="8 11" id="KW-1133">Transmembrane helix</keyword>
<feature type="domain" description="ABC transporter" evidence="12">
    <location>
        <begin position="386"/>
        <end position="622"/>
    </location>
</feature>
<feature type="transmembrane region" description="Helical" evidence="11">
    <location>
        <begin position="327"/>
        <end position="353"/>
    </location>
</feature>
<feature type="transmembrane region" description="Helical" evidence="11">
    <location>
        <begin position="182"/>
        <end position="200"/>
    </location>
</feature>
<evidence type="ECO:0000256" key="9">
    <source>
        <dbReference type="ARBA" id="ARBA00023136"/>
    </source>
</evidence>
<feature type="transmembrane region" description="Helical" evidence="11">
    <location>
        <begin position="101"/>
        <end position="122"/>
    </location>
</feature>
<protein>
    <submittedName>
        <fullName evidence="14">ABC transporter</fullName>
    </submittedName>
</protein>
<dbReference type="InterPro" id="IPR003593">
    <property type="entry name" value="AAA+_ATPase"/>
</dbReference>
<dbReference type="SMART" id="SM00382">
    <property type="entry name" value="AAA"/>
    <property type="match status" value="1"/>
</dbReference>
<evidence type="ECO:0000256" key="3">
    <source>
        <dbReference type="ARBA" id="ARBA00022475"/>
    </source>
</evidence>
<reference evidence="14 15" key="1">
    <citation type="submission" date="2017-04" db="EMBL/GenBank/DDBJ databases">
        <title>Draft genome sequences of Alloscardovia macacae UMA81211 and UMA81212 isolated from the feces of a rhesus macaque (Macaca mulatta).</title>
        <authorList>
            <person name="Albert K."/>
            <person name="Sela D.A."/>
        </authorList>
    </citation>
    <scope>NUCLEOTIDE SEQUENCE [LARGE SCALE GENOMIC DNA]</scope>
    <source>
        <strain evidence="14 15">UMA81212</strain>
    </source>
</reference>
<evidence type="ECO:0000256" key="10">
    <source>
        <dbReference type="ARBA" id="ARBA00023455"/>
    </source>
</evidence>
<evidence type="ECO:0000259" key="13">
    <source>
        <dbReference type="PROSITE" id="PS50929"/>
    </source>
</evidence>
<dbReference type="InterPro" id="IPR027417">
    <property type="entry name" value="P-loop_NTPase"/>
</dbReference>
<dbReference type="EMBL" id="NEKC01000005">
    <property type="protein sequence ID" value="OTA29536.1"/>
    <property type="molecule type" value="Genomic_DNA"/>
</dbReference>
<dbReference type="Gene3D" id="1.20.1560.10">
    <property type="entry name" value="ABC transporter type 1, transmembrane domain"/>
    <property type="match status" value="1"/>
</dbReference>
<evidence type="ECO:0000256" key="6">
    <source>
        <dbReference type="ARBA" id="ARBA00022741"/>
    </source>
</evidence>
<proteinExistence type="inferred from homology"/>
<dbReference type="InterPro" id="IPR039421">
    <property type="entry name" value="Type_1_exporter"/>
</dbReference>
<keyword evidence="2" id="KW-0813">Transport</keyword>
<dbReference type="PROSITE" id="PS00211">
    <property type="entry name" value="ABC_TRANSPORTER_1"/>
    <property type="match status" value="1"/>
</dbReference>
<accession>A0A1Y2SZD9</accession>
<dbReference type="SUPFAM" id="SSF52540">
    <property type="entry name" value="P-loop containing nucleoside triphosphate hydrolases"/>
    <property type="match status" value="1"/>
</dbReference>
<evidence type="ECO:0000256" key="4">
    <source>
        <dbReference type="ARBA" id="ARBA00022519"/>
    </source>
</evidence>
<dbReference type="RefSeq" id="WP_086106295.1">
    <property type="nucleotide sequence ID" value="NZ_NEKB01000007.1"/>
</dbReference>
<keyword evidence="3" id="KW-1003">Cell membrane</keyword>
<evidence type="ECO:0000256" key="5">
    <source>
        <dbReference type="ARBA" id="ARBA00022692"/>
    </source>
</evidence>
<dbReference type="FunFam" id="3.40.50.300:FF:000221">
    <property type="entry name" value="Multidrug ABC transporter ATP-binding protein"/>
    <property type="match status" value="1"/>
</dbReference>
<keyword evidence="9 11" id="KW-0472">Membrane</keyword>
<evidence type="ECO:0000313" key="15">
    <source>
        <dbReference type="Proteomes" id="UP000243540"/>
    </source>
</evidence>
<evidence type="ECO:0000256" key="7">
    <source>
        <dbReference type="ARBA" id="ARBA00022840"/>
    </source>
</evidence>
<keyword evidence="5 11" id="KW-0812">Transmembrane</keyword>
<organism evidence="14 15">
    <name type="scientific">Alloscardovia macacae</name>
    <dbReference type="NCBI Taxonomy" id="1160091"/>
    <lineage>
        <taxon>Bacteria</taxon>
        <taxon>Bacillati</taxon>
        <taxon>Actinomycetota</taxon>
        <taxon>Actinomycetes</taxon>
        <taxon>Bifidobacteriales</taxon>
        <taxon>Bifidobacteriaceae</taxon>
        <taxon>Alloscardovia</taxon>
    </lineage>
</organism>
<feature type="transmembrane region" description="Helical" evidence="11">
    <location>
        <begin position="63"/>
        <end position="89"/>
    </location>
</feature>
<keyword evidence="7" id="KW-0067">ATP-binding</keyword>
<dbReference type="Proteomes" id="UP000243540">
    <property type="component" value="Unassembled WGS sequence"/>
</dbReference>
<dbReference type="Pfam" id="PF00664">
    <property type="entry name" value="ABC_membrane"/>
    <property type="match status" value="1"/>
</dbReference>
<dbReference type="GO" id="GO:0005886">
    <property type="term" value="C:plasma membrane"/>
    <property type="evidence" value="ECO:0007669"/>
    <property type="project" value="UniProtKB-SubCell"/>
</dbReference>
<dbReference type="SUPFAM" id="SSF90123">
    <property type="entry name" value="ABC transporter transmembrane region"/>
    <property type="match status" value="1"/>
</dbReference>